<evidence type="ECO:0000256" key="1">
    <source>
        <dbReference type="ARBA" id="ARBA00022723"/>
    </source>
</evidence>
<dbReference type="SMART" id="SM00360">
    <property type="entry name" value="RRM"/>
    <property type="match status" value="1"/>
</dbReference>
<dbReference type="STRING" id="195883.A0A482XN18"/>
<dbReference type="CDD" id="cd00590">
    <property type="entry name" value="RRM_SF"/>
    <property type="match status" value="1"/>
</dbReference>
<evidence type="ECO:0008006" key="13">
    <source>
        <dbReference type="Google" id="ProtNLM"/>
    </source>
</evidence>
<dbReference type="GO" id="GO:0008270">
    <property type="term" value="F:zinc ion binding"/>
    <property type="evidence" value="ECO:0007669"/>
    <property type="project" value="UniProtKB-KW"/>
</dbReference>
<keyword evidence="12" id="KW-1185">Reference proteome</keyword>
<dbReference type="OrthoDB" id="10023235at2759"/>
<feature type="region of interest" description="Disordered" evidence="7">
    <location>
        <begin position="555"/>
        <end position="595"/>
    </location>
</feature>
<evidence type="ECO:0000256" key="4">
    <source>
        <dbReference type="ARBA" id="ARBA00022884"/>
    </source>
</evidence>
<feature type="domain" description="MYND-type" evidence="10">
    <location>
        <begin position="268"/>
        <end position="304"/>
    </location>
</feature>
<dbReference type="PANTHER" id="PTHR22948">
    <property type="entry name" value="TUDOR DOMAIN CONTAINING PROTEIN"/>
    <property type="match status" value="1"/>
</dbReference>
<dbReference type="SUPFAM" id="SSF63748">
    <property type="entry name" value="Tudor/PWWP/MBT"/>
    <property type="match status" value="3"/>
</dbReference>
<evidence type="ECO:0000256" key="6">
    <source>
        <dbReference type="PROSITE-ProRule" id="PRU00176"/>
    </source>
</evidence>
<dbReference type="Pfam" id="PF01753">
    <property type="entry name" value="zf-MYND"/>
    <property type="match status" value="1"/>
</dbReference>
<dbReference type="SMART" id="SM00333">
    <property type="entry name" value="TUDOR"/>
    <property type="match status" value="2"/>
</dbReference>
<evidence type="ECO:0000313" key="11">
    <source>
        <dbReference type="EMBL" id="RZF46621.1"/>
    </source>
</evidence>
<protein>
    <recommendedName>
        <fullName evidence="13">Tudor domain-containing protein 1</fullName>
    </recommendedName>
</protein>
<keyword evidence="1" id="KW-0479">Metal-binding</keyword>
<gene>
    <name evidence="11" type="ORF">LSTR_LSTR002953</name>
</gene>
<feature type="domain" description="Tudor" evidence="9">
    <location>
        <begin position="454"/>
        <end position="508"/>
    </location>
</feature>
<reference evidence="11 12" key="1">
    <citation type="journal article" date="2017" name="Gigascience">
        <title>Genome sequence of the small brown planthopper, Laodelphax striatellus.</title>
        <authorList>
            <person name="Zhu J."/>
            <person name="Jiang F."/>
            <person name="Wang X."/>
            <person name="Yang P."/>
            <person name="Bao Y."/>
            <person name="Zhao W."/>
            <person name="Wang W."/>
            <person name="Lu H."/>
            <person name="Wang Q."/>
            <person name="Cui N."/>
            <person name="Li J."/>
            <person name="Chen X."/>
            <person name="Luo L."/>
            <person name="Yu J."/>
            <person name="Kang L."/>
            <person name="Cui F."/>
        </authorList>
    </citation>
    <scope>NUCLEOTIDE SEQUENCE [LARGE SCALE GENOMIC DNA]</scope>
    <source>
        <strain evidence="11">Lst14</strain>
    </source>
</reference>
<evidence type="ECO:0000259" key="10">
    <source>
        <dbReference type="PROSITE" id="PS50865"/>
    </source>
</evidence>
<dbReference type="SUPFAM" id="SSF54928">
    <property type="entry name" value="RNA-binding domain, RBD"/>
    <property type="match status" value="1"/>
</dbReference>
<dbReference type="Pfam" id="PF00076">
    <property type="entry name" value="RRM_1"/>
    <property type="match status" value="1"/>
</dbReference>
<evidence type="ECO:0000256" key="7">
    <source>
        <dbReference type="SAM" id="MobiDB-lite"/>
    </source>
</evidence>
<evidence type="ECO:0000256" key="3">
    <source>
        <dbReference type="ARBA" id="ARBA00022833"/>
    </source>
</evidence>
<dbReference type="GO" id="GO:0003723">
    <property type="term" value="F:RNA binding"/>
    <property type="evidence" value="ECO:0007669"/>
    <property type="project" value="UniProtKB-UniRule"/>
</dbReference>
<dbReference type="InParanoid" id="A0A482XN18"/>
<dbReference type="PROSITE" id="PS50102">
    <property type="entry name" value="RRM"/>
    <property type="match status" value="1"/>
</dbReference>
<evidence type="ECO:0000259" key="8">
    <source>
        <dbReference type="PROSITE" id="PS50102"/>
    </source>
</evidence>
<dbReference type="Gene3D" id="2.30.30.140">
    <property type="match status" value="2"/>
</dbReference>
<dbReference type="PROSITE" id="PS50304">
    <property type="entry name" value="TUDOR"/>
    <property type="match status" value="1"/>
</dbReference>
<keyword evidence="4 6" id="KW-0694">RNA-binding</keyword>
<proteinExistence type="predicted"/>
<dbReference type="PANTHER" id="PTHR22948:SF76">
    <property type="entry name" value="FI20010P1-RELATED"/>
    <property type="match status" value="1"/>
</dbReference>
<dbReference type="CDD" id="cd20379">
    <property type="entry name" value="Tudor_dTUD-like"/>
    <property type="match status" value="1"/>
</dbReference>
<evidence type="ECO:0000259" key="9">
    <source>
        <dbReference type="PROSITE" id="PS50304"/>
    </source>
</evidence>
<dbReference type="PROSITE" id="PS01360">
    <property type="entry name" value="ZF_MYND_1"/>
    <property type="match status" value="1"/>
</dbReference>
<evidence type="ECO:0000256" key="2">
    <source>
        <dbReference type="ARBA" id="ARBA00022771"/>
    </source>
</evidence>
<dbReference type="Pfam" id="PF00567">
    <property type="entry name" value="TUDOR"/>
    <property type="match status" value="1"/>
</dbReference>
<dbReference type="Proteomes" id="UP000291343">
    <property type="component" value="Unassembled WGS sequence"/>
</dbReference>
<dbReference type="PROSITE" id="PS50865">
    <property type="entry name" value="ZF_MYND_2"/>
    <property type="match status" value="1"/>
</dbReference>
<dbReference type="InterPro" id="IPR035979">
    <property type="entry name" value="RBD_domain_sf"/>
</dbReference>
<keyword evidence="3" id="KW-0862">Zinc</keyword>
<dbReference type="InterPro" id="IPR002999">
    <property type="entry name" value="Tudor"/>
</dbReference>
<dbReference type="Gene3D" id="3.30.70.330">
    <property type="match status" value="1"/>
</dbReference>
<evidence type="ECO:0000256" key="5">
    <source>
        <dbReference type="PROSITE-ProRule" id="PRU00134"/>
    </source>
</evidence>
<name>A0A482XN18_LAOST</name>
<evidence type="ECO:0000313" key="12">
    <source>
        <dbReference type="Proteomes" id="UP000291343"/>
    </source>
</evidence>
<comment type="caution">
    <text evidence="11">The sequence shown here is derived from an EMBL/GenBank/DDBJ whole genome shotgun (WGS) entry which is preliminary data.</text>
</comment>
<organism evidence="11 12">
    <name type="scientific">Laodelphax striatellus</name>
    <name type="common">Small brown planthopper</name>
    <name type="synonym">Delphax striatella</name>
    <dbReference type="NCBI Taxonomy" id="195883"/>
    <lineage>
        <taxon>Eukaryota</taxon>
        <taxon>Metazoa</taxon>
        <taxon>Ecdysozoa</taxon>
        <taxon>Arthropoda</taxon>
        <taxon>Hexapoda</taxon>
        <taxon>Insecta</taxon>
        <taxon>Pterygota</taxon>
        <taxon>Neoptera</taxon>
        <taxon>Paraneoptera</taxon>
        <taxon>Hemiptera</taxon>
        <taxon>Auchenorrhyncha</taxon>
        <taxon>Fulgoroidea</taxon>
        <taxon>Delphacidae</taxon>
        <taxon>Criomorphinae</taxon>
        <taxon>Laodelphax</taxon>
    </lineage>
</organism>
<keyword evidence="2 5" id="KW-0863">Zinc-finger</keyword>
<dbReference type="AlphaFoldDB" id="A0A482XN18"/>
<dbReference type="InterPro" id="IPR000504">
    <property type="entry name" value="RRM_dom"/>
</dbReference>
<dbReference type="EMBL" id="QKKF02005868">
    <property type="protein sequence ID" value="RZF46621.1"/>
    <property type="molecule type" value="Genomic_DNA"/>
</dbReference>
<feature type="domain" description="RRM" evidence="8">
    <location>
        <begin position="66"/>
        <end position="142"/>
    </location>
</feature>
<dbReference type="InterPro" id="IPR002893">
    <property type="entry name" value="Znf_MYND"/>
</dbReference>
<dbReference type="Gene3D" id="6.10.140.2220">
    <property type="match status" value="1"/>
</dbReference>
<dbReference type="InterPro" id="IPR050621">
    <property type="entry name" value="Tudor_domain_containing"/>
</dbReference>
<dbReference type="InterPro" id="IPR012677">
    <property type="entry name" value="Nucleotide-bd_a/b_plait_sf"/>
</dbReference>
<accession>A0A482XN18</accession>
<sequence length="861" mass="97293">MSKMNDVRIQYLLCQRKVMMQEMSIMELPEEFDPRLEAYKNPVAKTYSSGLGAKIQNSANGVSEGVTIQVSNVPKNMSEVELENLFSQCGNPKICKVRRTSHKLYMDVLVQYSKMSEVQSAIKRFNGQAPYNLKLSVVENKSQNRQELPVFNEPMAPATHDQIVRSTENFPAPNLPAFYDMYRALVTQPPTREFSLGPIAQISISLSDNRRVHGGRVHWTRPKNTKKVRKTSDRDNDHITALRFARSKKYQESGEEPMIPDKFSKRKCAVCGVLSNSCCNRCREVFYCCPGCQASHWADHKLVCGKTDGETAPERKNGLATTKSENFERNVNNMSSRENSSREQWTVEKAKANEVSKLEEAKPLEVDSGSQSQSRLIASLQGCVISPTSSSASTTSLPYFKEGEIYEVIVLYNPYCSLDRTEFFVTKRDKKEDLVELQLDLNCEISDSSQQLENIEVNSKCAAKYDGEWYRAQVQKLDPLTVLCIDFGNEEICKPADLKELPPRFRKGLYTVRIRLPGPASKEQLKAMNSSRPFKLRVAKKEGKYWLADFANDEQSNSNPEVAREKKPSKGAGSITRQEPESRPEPNSDLSLLPNEEDSRLDSYKKITDVARENARQKITAYCETRRVLSHKLFTCMTCTIDLDSAQDFVKQINDLDLGSPADKTYRPQINEMVAVYLENIVRVWARGIVLSEINGSYNVALVDHGIVVVSSNLKKLPDAYKKIPLLSVKLSLESSPPIRVKAGEIFQITLLKNLAYIIKWEIDVYLTSESPFHLGVGRLSSWKIEPDQVPTLATQKLDRLFGQRSICGELVAAKWDQDGNHYRAQILGKAIDKGCYKVLFVVDSAIDNIHTSKMKSIQTN</sequence>
<dbReference type="SUPFAM" id="SSF144232">
    <property type="entry name" value="HIT/MYND zinc finger-like"/>
    <property type="match status" value="1"/>
</dbReference>